<dbReference type="EMBL" id="JYNV01000120">
    <property type="protein sequence ID" value="KZM25788.1"/>
    <property type="molecule type" value="Genomic_DNA"/>
</dbReference>
<dbReference type="PANTHER" id="PTHR11786:SF0">
    <property type="entry name" value="ARYLAMINE N-ACETYLTRANSFERASE 4-RELATED"/>
    <property type="match status" value="1"/>
</dbReference>
<keyword evidence="3" id="KW-1185">Reference proteome</keyword>
<accession>A0A163IKN0</accession>
<dbReference type="OrthoDB" id="10260017at2759"/>
<dbReference type="SUPFAM" id="SSF54001">
    <property type="entry name" value="Cysteine proteinases"/>
    <property type="match status" value="1"/>
</dbReference>
<dbReference type="InterPro" id="IPR053710">
    <property type="entry name" value="Arylamine_NAT_domain_sf"/>
</dbReference>
<comment type="caution">
    <text evidence="2">The sequence shown here is derived from an EMBL/GenBank/DDBJ whole genome shotgun (WGS) entry which is preliminary data.</text>
</comment>
<dbReference type="AlphaFoldDB" id="A0A163IKN0"/>
<dbReference type="STRING" id="5454.A0A163IKN0"/>
<reference evidence="2 3" key="1">
    <citation type="journal article" date="2016" name="Sci. Rep.">
        <title>Draft genome sequencing and secretome analysis of fungal phytopathogen Ascochyta rabiei provides insight into the necrotrophic effector repertoire.</title>
        <authorList>
            <person name="Verma S."/>
            <person name="Gazara R.K."/>
            <person name="Nizam S."/>
            <person name="Parween S."/>
            <person name="Chattopadhyay D."/>
            <person name="Verma P.K."/>
        </authorList>
    </citation>
    <scope>NUCLEOTIDE SEQUENCE [LARGE SCALE GENOMIC DNA]</scope>
    <source>
        <strain evidence="2 3">ArDII</strain>
    </source>
</reference>
<evidence type="ECO:0000256" key="1">
    <source>
        <dbReference type="ARBA" id="ARBA00006547"/>
    </source>
</evidence>
<dbReference type="InterPro" id="IPR038765">
    <property type="entry name" value="Papain-like_cys_pep_sf"/>
</dbReference>
<gene>
    <name evidence="2" type="primary">nat2</name>
    <name evidence="2" type="ORF">ST47_g3099</name>
</gene>
<name>A0A163IKN0_DIDRA</name>
<sequence length="320" mass="36583">MGIPSVFNQTHVDAFYDYIGFPAGLRQHRPLEDPAKDIHFLTQLHVYMIAAVPYDNLWLHYNPAHKVDITPLGNFDKVVAQARGRGSYCMGNHVLLNHILRFLQFPVYLGPARTRPRVDSIPQGEFPGWIHLVNIITLSDGQVWTMDVGFGGDGPTKPMPLVHGQPQVNLGGQEVRLIHDWIPTQLHRTEASKLWIYEYRNGKDKPWNSFYAFSETEAMEADFHVINHFTGTSPDSHHTITQLLVKFLRREMEDGSGDQEIYGKRMLVNEVVKENLGGRTKIVEECKIEEDRVKVLKEWFGITLTEEEKQAIKGTATELK</sequence>
<dbReference type="Pfam" id="PF00797">
    <property type="entry name" value="Acetyltransf_2"/>
    <property type="match status" value="1"/>
</dbReference>
<dbReference type="PANTHER" id="PTHR11786">
    <property type="entry name" value="N-HYDROXYARYLAMINE O-ACETYLTRANSFERASE"/>
    <property type="match status" value="1"/>
</dbReference>
<evidence type="ECO:0000313" key="2">
    <source>
        <dbReference type="EMBL" id="KZM25788.1"/>
    </source>
</evidence>
<organism evidence="2 3">
    <name type="scientific">Didymella rabiei</name>
    <name type="common">Chickpea ascochyta blight fungus</name>
    <name type="synonym">Mycosphaerella rabiei</name>
    <dbReference type="NCBI Taxonomy" id="5454"/>
    <lineage>
        <taxon>Eukaryota</taxon>
        <taxon>Fungi</taxon>
        <taxon>Dikarya</taxon>
        <taxon>Ascomycota</taxon>
        <taxon>Pezizomycotina</taxon>
        <taxon>Dothideomycetes</taxon>
        <taxon>Pleosporomycetidae</taxon>
        <taxon>Pleosporales</taxon>
        <taxon>Pleosporineae</taxon>
        <taxon>Didymellaceae</taxon>
        <taxon>Ascochyta</taxon>
    </lineage>
</organism>
<protein>
    <submittedName>
        <fullName evidence="2">Acetyltransferase</fullName>
    </submittedName>
</protein>
<proteinExistence type="inferred from homology"/>
<evidence type="ECO:0000313" key="3">
    <source>
        <dbReference type="Proteomes" id="UP000076837"/>
    </source>
</evidence>
<dbReference type="InterPro" id="IPR001447">
    <property type="entry name" value="Arylamine_N-AcTrfase"/>
</dbReference>
<dbReference type="GO" id="GO:0016407">
    <property type="term" value="F:acetyltransferase activity"/>
    <property type="evidence" value="ECO:0007669"/>
    <property type="project" value="InterPro"/>
</dbReference>
<dbReference type="Proteomes" id="UP000076837">
    <property type="component" value="Unassembled WGS sequence"/>
</dbReference>
<dbReference type="Gene3D" id="3.30.2140.20">
    <property type="match status" value="1"/>
</dbReference>
<comment type="similarity">
    <text evidence="1">Belongs to the arylamine N-acetyltransferase family.</text>
</comment>
<keyword evidence="2" id="KW-0808">Transferase</keyword>